<protein>
    <recommendedName>
        <fullName evidence="3">DUF354 domain-containing protein</fullName>
    </recommendedName>
</protein>
<dbReference type="PANTHER" id="PTHR39662">
    <property type="entry name" value="DUF354 DOMAIN-CONTAINING PROTEIN-RELATED"/>
    <property type="match status" value="1"/>
</dbReference>
<organism evidence="1 2">
    <name type="scientific">Candidatus Methanofastidiosum methylothiophilum</name>
    <dbReference type="NCBI Taxonomy" id="1705564"/>
    <lineage>
        <taxon>Archaea</taxon>
        <taxon>Methanobacteriati</taxon>
        <taxon>Methanobacteriota</taxon>
        <taxon>Stenosarchaea group</taxon>
        <taxon>Candidatus Methanofastidiosia</taxon>
        <taxon>Candidatus Methanofastidiosales</taxon>
        <taxon>Candidatus Methanofastidiosaceae</taxon>
        <taxon>Candidatus Methanofastidiosum</taxon>
    </lineage>
</organism>
<gene>
    <name evidence="1" type="ORF">AMQ74_00228</name>
</gene>
<proteinExistence type="predicted"/>
<evidence type="ECO:0000313" key="1">
    <source>
        <dbReference type="EMBL" id="KYC53994.1"/>
    </source>
</evidence>
<dbReference type="Proteomes" id="UP000075578">
    <property type="component" value="Unassembled WGS sequence"/>
</dbReference>
<dbReference type="PATRIC" id="fig|1705564.3.peg.229"/>
<evidence type="ECO:0000313" key="2">
    <source>
        <dbReference type="Proteomes" id="UP000075578"/>
    </source>
</evidence>
<reference evidence="1 2" key="1">
    <citation type="journal article" date="2016" name="ISME J.">
        <title>Chasing the elusive Euryarchaeota class WSA2: genomes reveal a uniquely fastidious methyl-reducing methanogen.</title>
        <authorList>
            <person name="Nobu M.K."/>
            <person name="Narihiro T."/>
            <person name="Kuroda K."/>
            <person name="Mei R."/>
            <person name="Liu W.T."/>
        </authorList>
    </citation>
    <scope>NUCLEOTIDE SEQUENCE [LARGE SCALE GENOMIC DNA]</scope>
    <source>
        <strain evidence="1">U1lsi0528_Bin089</strain>
    </source>
</reference>
<dbReference type="PIRSF" id="PIRSF005357">
    <property type="entry name" value="UCP005357"/>
    <property type="match status" value="1"/>
</dbReference>
<dbReference type="SUPFAM" id="SSF53756">
    <property type="entry name" value="UDP-Glycosyltransferase/glycogen phosphorylase"/>
    <property type="match status" value="1"/>
</dbReference>
<accession>A0A150JAL5</accession>
<dbReference type="AlphaFoldDB" id="A0A150JAL5"/>
<name>A0A150JAL5_9EURY</name>
<comment type="caution">
    <text evidence="1">The sequence shown here is derived from an EMBL/GenBank/DDBJ whole genome shotgun (WGS) entry which is preliminary data.</text>
</comment>
<evidence type="ECO:0008006" key="3">
    <source>
        <dbReference type="Google" id="ProtNLM"/>
    </source>
</evidence>
<dbReference type="Pfam" id="PF04007">
    <property type="entry name" value="DUF354"/>
    <property type="match status" value="1"/>
</dbReference>
<dbReference type="PANTHER" id="PTHR39662:SF1">
    <property type="entry name" value="DUF354 DOMAIN-CONTAINING PROTEIN"/>
    <property type="match status" value="1"/>
</dbReference>
<dbReference type="EMBL" id="LNGD01000007">
    <property type="protein sequence ID" value="KYC53994.1"/>
    <property type="molecule type" value="Genomic_DNA"/>
</dbReference>
<sequence>MISLKILIDIGHPAHVHFFKYFIWEMENKGHEVLITARRKESAFELLNYYGFKFIDLGINKKGLVNKALGLLSTDLKLLKISRKFKPDVLTGIGNPYIAQVSKILGSKSILFTDTEHASLINNLSVPFSNFVLTPSCFLKDLGHKHIRYNGYHELAYLHPNWFKEEKDILKDLNIKKNEKFFILRSVSWQASHDVGYHGISKEQMSKTINLLENYGRVFLSSEYNDKSFDEYTIKAHPAKIHTLMAHSSLYMGEGATMASESAILGVPSFYISPLLGTMGNFEELEKKYGLLYSFKNAESALVPISKLLENNMLPEWEKKREKLLKDKIDVTSFVIDFFQKEIL</sequence>
<dbReference type="InterPro" id="IPR007152">
    <property type="entry name" value="DUF354"/>
</dbReference>